<proteinExistence type="predicted"/>
<reference evidence="2" key="1">
    <citation type="submission" date="2013-07" db="EMBL/GenBank/DDBJ databases">
        <title>The Genome Sequence of Cryptococcus dejecticola CBS10117.</title>
        <authorList>
            <consortium name="The Broad Institute Genome Sequencing Platform"/>
            <person name="Cuomo C."/>
            <person name="Litvintseva A."/>
            <person name="Chen Y."/>
            <person name="Heitman J."/>
            <person name="Sun S."/>
            <person name="Springer D."/>
            <person name="Dromer F."/>
            <person name="Young S.K."/>
            <person name="Zeng Q."/>
            <person name="Gargeya S."/>
            <person name="Fitzgerald M."/>
            <person name="Abouelleil A."/>
            <person name="Alvarado L."/>
            <person name="Berlin A.M."/>
            <person name="Chapman S.B."/>
            <person name="Dewar J."/>
            <person name="Goldberg J."/>
            <person name="Griggs A."/>
            <person name="Gujja S."/>
            <person name="Hansen M."/>
            <person name="Howarth C."/>
            <person name="Imamovic A."/>
            <person name="Larimer J."/>
            <person name="McCowan C."/>
            <person name="Murphy C."/>
            <person name="Pearson M."/>
            <person name="Priest M."/>
            <person name="Roberts A."/>
            <person name="Saif S."/>
            <person name="Shea T."/>
            <person name="Sykes S."/>
            <person name="Wortman J."/>
            <person name="Nusbaum C."/>
            <person name="Birren B."/>
        </authorList>
    </citation>
    <scope>NUCLEOTIDE SEQUENCE [LARGE SCALE GENOMIC DNA]</scope>
    <source>
        <strain evidence="2">CBS 10117</strain>
    </source>
</reference>
<evidence type="ECO:0000256" key="1">
    <source>
        <dbReference type="SAM" id="MobiDB-lite"/>
    </source>
</evidence>
<keyword evidence="4" id="KW-1185">Reference proteome</keyword>
<name>A0A1A6AD28_9TREE</name>
<evidence type="ECO:0000313" key="3">
    <source>
        <dbReference type="EMBL" id="WWC59128.1"/>
    </source>
</evidence>
<dbReference type="KEGG" id="kdj:28965887"/>
<dbReference type="GeneID" id="28965887"/>
<reference evidence="3" key="2">
    <citation type="submission" date="2013-07" db="EMBL/GenBank/DDBJ databases">
        <authorList>
            <consortium name="The Broad Institute Genome Sequencing Platform"/>
            <person name="Cuomo C."/>
            <person name="Litvintseva A."/>
            <person name="Chen Y."/>
            <person name="Heitman J."/>
            <person name="Sun S."/>
            <person name="Springer D."/>
            <person name="Dromer F."/>
            <person name="Young S.K."/>
            <person name="Zeng Q."/>
            <person name="Gargeya S."/>
            <person name="Fitzgerald M."/>
            <person name="Abouelleil A."/>
            <person name="Alvarado L."/>
            <person name="Berlin A.M."/>
            <person name="Chapman S.B."/>
            <person name="Dewar J."/>
            <person name="Goldberg J."/>
            <person name="Griggs A."/>
            <person name="Gujja S."/>
            <person name="Hansen M."/>
            <person name="Howarth C."/>
            <person name="Imamovic A."/>
            <person name="Larimer J."/>
            <person name="McCowan C."/>
            <person name="Murphy C."/>
            <person name="Pearson M."/>
            <person name="Priest M."/>
            <person name="Roberts A."/>
            <person name="Saif S."/>
            <person name="Shea T."/>
            <person name="Sykes S."/>
            <person name="Wortman J."/>
            <person name="Nusbaum C."/>
            <person name="Birren B."/>
        </authorList>
    </citation>
    <scope>NUCLEOTIDE SEQUENCE</scope>
    <source>
        <strain evidence="3">CBS 10117</strain>
    </source>
</reference>
<feature type="region of interest" description="Disordered" evidence="1">
    <location>
        <begin position="44"/>
        <end position="66"/>
    </location>
</feature>
<dbReference type="EMBL" id="KI894028">
    <property type="protein sequence ID" value="OBR87972.1"/>
    <property type="molecule type" value="Genomic_DNA"/>
</dbReference>
<dbReference type="AlphaFoldDB" id="A0A1A6AD28"/>
<accession>A0A1A6AD28</accession>
<dbReference type="VEuPathDB" id="FungiDB:I303_02188"/>
<sequence length="276" mass="29986">MDPRRAAHASELEKLAAAERAKLTEEGRTESPGKPSVYQQILAAGHGHTSESSVPMSKHQGTHTRTLHQLAEWERAQASAAETATSHNTHNSILEHLTTLEQEAKASSSASAPNTHGRWGTFMAEATKALEVGRVHQHKFEASDAPDAFAALQKSKDRIENFAVHSREEHEAQTELQSTLQSVLDSMKSGNKSCKTDWNWTISALTDRETVMTALEGAISGLDSSHPIKHEGMSIYTFDHNEGLLGVHSTNGHISLYDKGSLICSMTKGKSGEGTQ</sequence>
<dbReference type="Proteomes" id="UP000078595">
    <property type="component" value="Chromosome 2"/>
</dbReference>
<organism evidence="2">
    <name type="scientific">Kwoniella dejecticola CBS 10117</name>
    <dbReference type="NCBI Taxonomy" id="1296121"/>
    <lineage>
        <taxon>Eukaryota</taxon>
        <taxon>Fungi</taxon>
        <taxon>Dikarya</taxon>
        <taxon>Basidiomycota</taxon>
        <taxon>Agaricomycotina</taxon>
        <taxon>Tremellomycetes</taxon>
        <taxon>Tremellales</taxon>
        <taxon>Cryptococcaceae</taxon>
        <taxon>Kwoniella</taxon>
    </lineage>
</organism>
<dbReference type="RefSeq" id="XP_018265814.1">
    <property type="nucleotide sequence ID" value="XM_018405533.1"/>
</dbReference>
<dbReference type="EMBL" id="CP144531">
    <property type="protein sequence ID" value="WWC59128.1"/>
    <property type="molecule type" value="Genomic_DNA"/>
</dbReference>
<reference evidence="3" key="3">
    <citation type="submission" date="2024-02" db="EMBL/GenBank/DDBJ databases">
        <title>Comparative genomics of Cryptococcus and Kwoniella reveals pathogenesis evolution and contrasting modes of karyotype evolution via chromosome fusion or intercentromeric recombination.</title>
        <authorList>
            <person name="Coelho M.A."/>
            <person name="David-Palma M."/>
            <person name="Shea T."/>
            <person name="Bowers K."/>
            <person name="McGinley-Smith S."/>
            <person name="Mohammad A.W."/>
            <person name="Gnirke A."/>
            <person name="Yurkov A.M."/>
            <person name="Nowrousian M."/>
            <person name="Sun S."/>
            <person name="Cuomo C.A."/>
            <person name="Heitman J."/>
        </authorList>
    </citation>
    <scope>NUCLEOTIDE SEQUENCE</scope>
    <source>
        <strain evidence="3">CBS 10117</strain>
    </source>
</reference>
<gene>
    <name evidence="2" type="ORF">I303_02188</name>
    <name evidence="3" type="ORF">I303_101676</name>
</gene>
<protein>
    <submittedName>
        <fullName evidence="2">Uncharacterized protein</fullName>
    </submittedName>
</protein>
<evidence type="ECO:0000313" key="4">
    <source>
        <dbReference type="Proteomes" id="UP000078595"/>
    </source>
</evidence>
<evidence type="ECO:0000313" key="2">
    <source>
        <dbReference type="EMBL" id="OBR87972.1"/>
    </source>
</evidence>